<feature type="domain" description="EGF-like" evidence="4 5">
    <location>
        <begin position="502"/>
        <end position="513"/>
    </location>
</feature>
<evidence type="ECO:0000256" key="3">
    <source>
        <dbReference type="SAM" id="Phobius"/>
    </source>
</evidence>
<keyword evidence="2" id="KW-0677">Repeat</keyword>
<dbReference type="EMBL" id="BQXS01010227">
    <property type="protein sequence ID" value="GKT33365.1"/>
    <property type="molecule type" value="Genomic_DNA"/>
</dbReference>
<evidence type="ECO:0000259" key="4">
    <source>
        <dbReference type="PROSITE" id="PS00022"/>
    </source>
</evidence>
<dbReference type="Pfam" id="PF12799">
    <property type="entry name" value="LRR_4"/>
    <property type="match status" value="1"/>
</dbReference>
<proteinExistence type="predicted"/>
<dbReference type="SUPFAM" id="SSF52058">
    <property type="entry name" value="L domain-like"/>
    <property type="match status" value="1"/>
</dbReference>
<name>A0ABQ5KLH8_9EUKA</name>
<dbReference type="InterPro" id="IPR032675">
    <property type="entry name" value="LRR_dom_sf"/>
</dbReference>
<organism evidence="6 7">
    <name type="scientific">Aduncisulcus paluster</name>
    <dbReference type="NCBI Taxonomy" id="2918883"/>
    <lineage>
        <taxon>Eukaryota</taxon>
        <taxon>Metamonada</taxon>
        <taxon>Carpediemonas-like organisms</taxon>
        <taxon>Aduncisulcus</taxon>
    </lineage>
</organism>
<dbReference type="SMART" id="SM00181">
    <property type="entry name" value="EGF"/>
    <property type="match status" value="8"/>
</dbReference>
<keyword evidence="3" id="KW-0812">Transmembrane</keyword>
<feature type="domain" description="EGF-like" evidence="5">
    <location>
        <begin position="813"/>
        <end position="824"/>
    </location>
</feature>
<dbReference type="Gene3D" id="3.80.10.10">
    <property type="entry name" value="Ribonuclease Inhibitor"/>
    <property type="match status" value="2"/>
</dbReference>
<dbReference type="InterPro" id="IPR000742">
    <property type="entry name" value="EGF"/>
</dbReference>
<dbReference type="Proteomes" id="UP001057375">
    <property type="component" value="Unassembled WGS sequence"/>
</dbReference>
<evidence type="ECO:0000256" key="2">
    <source>
        <dbReference type="ARBA" id="ARBA00022737"/>
    </source>
</evidence>
<protein>
    <recommendedName>
        <fullName evidence="4 5">EGF-like domain-containing protein</fullName>
    </recommendedName>
</protein>
<reference evidence="6" key="1">
    <citation type="submission" date="2022-03" db="EMBL/GenBank/DDBJ databases">
        <title>Draft genome sequence of Aduncisulcus paluster, a free-living microaerophilic Fornicata.</title>
        <authorList>
            <person name="Yuyama I."/>
            <person name="Kume K."/>
            <person name="Tamura T."/>
            <person name="Inagaki Y."/>
            <person name="Hashimoto T."/>
        </authorList>
    </citation>
    <scope>NUCLEOTIDE SEQUENCE</scope>
    <source>
        <strain evidence="6">NY0171</strain>
    </source>
</reference>
<evidence type="ECO:0000313" key="7">
    <source>
        <dbReference type="Proteomes" id="UP001057375"/>
    </source>
</evidence>
<dbReference type="PANTHER" id="PTHR46652">
    <property type="entry name" value="LEUCINE-RICH REPEAT AND IQ DOMAIN-CONTAINING PROTEIN 1-RELATED"/>
    <property type="match status" value="1"/>
</dbReference>
<dbReference type="PROSITE" id="PS00022">
    <property type="entry name" value="EGF_1"/>
    <property type="match status" value="1"/>
</dbReference>
<keyword evidence="3" id="KW-0472">Membrane</keyword>
<keyword evidence="1" id="KW-0433">Leucine-rich repeat</keyword>
<evidence type="ECO:0000256" key="1">
    <source>
        <dbReference type="ARBA" id="ARBA00022614"/>
    </source>
</evidence>
<evidence type="ECO:0000313" key="6">
    <source>
        <dbReference type="EMBL" id="GKT33365.1"/>
    </source>
</evidence>
<dbReference type="SMART" id="SM00365">
    <property type="entry name" value="LRR_SD22"/>
    <property type="match status" value="3"/>
</dbReference>
<dbReference type="InterPro" id="IPR001611">
    <property type="entry name" value="Leu-rich_rpt"/>
</dbReference>
<dbReference type="InterPro" id="IPR050836">
    <property type="entry name" value="SDS22/Internalin_LRR"/>
</dbReference>
<keyword evidence="3" id="KW-1133">Transmembrane helix</keyword>
<dbReference type="SMART" id="SM00369">
    <property type="entry name" value="LRR_TYP"/>
    <property type="match status" value="5"/>
</dbReference>
<dbReference type="PROSITE" id="PS51450">
    <property type="entry name" value="LRR"/>
    <property type="match status" value="3"/>
</dbReference>
<sequence length="943" mass="103580">MCHYFKKTSNCSLTVEDTRHVNGLFSVNSMFLESLDGIQHMKSATALDFSDCYFIEDLSPLSGLLNLKELYLGNNSIVDVSPLASLVNLEVLHLEMNYISSIEALSNLTKLREIKIYRNSFADLTPIFHNVFLHTLELIFHAYHVSLCHYEDEDEKITGLHEIFPMLGYNDDSSVMLGLFTCSLFGSVGGDCSSMGTMFCPSLLNNEIANSNSFPPFKICGSNGLTDNSGGMTVICHAIHDSLLRAKLCELYNGEGTSEDCFLSVANLRTITGLLDLSDIAADMTSLRGLEYLTGIYGLVLDGYDLSGDTDDNKFDRLVIKTLLATDPNTLFVFGLQYLSLNNCSIQSLDDIFNPYDQYSLRKLYLSGNNISDISPIMSAFSNMTHKLSHLDISNNNICGSEDVLFYDIMTDVFINLQSFVFETQTCLCSSDAYAEHLFRYNMTCREVFDGNFQTECMVGYYWDGITSSCLLDDTDGKVCSICEYESNKKCIKSVGATVPTCACRVGFGGDDCSEYACVSDAYSNICGGGECVEPTDEEEGEESIGYHQCDCSSLLGYGGDSCDVLQCVDDCGEGGSCVLQEGSLSRWHCECNEGWESSSVVKDRFDIVYPITSWKYHSLIASSSSFLSGEYCMSKCNSGEGCGSYGTCVFDSDSSDLSIENPSNFNEAVGPSYEAWTCECSSDSYMDSSTAQCVYAGGDDQECQGCVEGQGQCKIVKDSSITVTPFVMGAYVIYCQCGDGWYGDTCEEVCPVSDDGVLCGDDVAECVAETHECICPSDTHFSSIGGWCVDAGENCDGCVHGSCIIGDGNGMCECEYGWGGYMCEVDVCGVDTVEEGEGEEESVVCGGHGECVLNDKMSFIFGTYSYYACSCDDLWHGELCTYPYRAWIIWMRRGAIVFSSLLVIASGVFWFVRRRKKRFQNGLVEQRSRSESPCPRDIPPLC</sequence>
<gene>
    <name evidence="6" type="ORF">ADUPG1_007299</name>
</gene>
<evidence type="ECO:0000259" key="5">
    <source>
        <dbReference type="PROSITE" id="PS01186"/>
    </source>
</evidence>
<dbReference type="PROSITE" id="PS01186">
    <property type="entry name" value="EGF_2"/>
    <property type="match status" value="2"/>
</dbReference>
<keyword evidence="7" id="KW-1185">Reference proteome</keyword>
<dbReference type="PANTHER" id="PTHR46652:SF3">
    <property type="entry name" value="LEUCINE-RICH REPEAT-CONTAINING PROTEIN 9"/>
    <property type="match status" value="1"/>
</dbReference>
<comment type="caution">
    <text evidence="6">The sequence shown here is derived from an EMBL/GenBank/DDBJ whole genome shotgun (WGS) entry which is preliminary data.</text>
</comment>
<feature type="transmembrane region" description="Helical" evidence="3">
    <location>
        <begin position="891"/>
        <end position="913"/>
    </location>
</feature>
<accession>A0ABQ5KLH8</accession>
<dbReference type="InterPro" id="IPR003591">
    <property type="entry name" value="Leu-rich_rpt_typical-subtyp"/>
</dbReference>
<dbReference type="InterPro" id="IPR025875">
    <property type="entry name" value="Leu-rich_rpt_4"/>
</dbReference>